<comment type="similarity">
    <text evidence="7">Belongs to the protein kinase superfamily.</text>
</comment>
<dbReference type="Gene3D" id="1.10.510.10">
    <property type="entry name" value="Transferase(Phosphotransferase) domain 1"/>
    <property type="match status" value="1"/>
</dbReference>
<dbReference type="GO" id="GO:0005524">
    <property type="term" value="F:ATP binding"/>
    <property type="evidence" value="ECO:0007669"/>
    <property type="project" value="UniProtKB-UniRule"/>
</dbReference>
<dbReference type="InterPro" id="IPR008271">
    <property type="entry name" value="Ser/Thr_kinase_AS"/>
</dbReference>
<dbReference type="SMART" id="SM00220">
    <property type="entry name" value="S_TKc"/>
    <property type="match status" value="1"/>
</dbReference>
<keyword evidence="5 6" id="KW-0067">ATP-binding</keyword>
<dbReference type="PANTHER" id="PTHR43895:SF165">
    <property type="entry name" value="PROTEIN KINASE DOMAIN-CONTAINING PROTEIN"/>
    <property type="match status" value="1"/>
</dbReference>
<dbReference type="GO" id="GO:0004674">
    <property type="term" value="F:protein serine/threonine kinase activity"/>
    <property type="evidence" value="ECO:0007669"/>
    <property type="project" value="UniProtKB-KW"/>
</dbReference>
<reference evidence="10 11" key="1">
    <citation type="submission" date="2020-05" db="EMBL/GenBank/DDBJ databases">
        <authorList>
            <person name="Casaregola S."/>
            <person name="Devillers H."/>
            <person name="Grondin C."/>
        </authorList>
    </citation>
    <scope>NUCLEOTIDE SEQUENCE [LARGE SCALE GENOMIC DNA]</scope>
    <source>
        <strain evidence="10 11">CLIB 1767</strain>
    </source>
</reference>
<dbReference type="Gene3D" id="3.30.200.20">
    <property type="entry name" value="Phosphorylase Kinase, domain 1"/>
    <property type="match status" value="1"/>
</dbReference>
<evidence type="ECO:0000256" key="3">
    <source>
        <dbReference type="ARBA" id="ARBA00022741"/>
    </source>
</evidence>
<sequence>MPLEGCQVNNFQIIRQIGSGVYGLVFHVYDSVTKFEFAMKVILKSSIDSFLETYSKEESEKRNLELQQELILFFQNNNNKLNIPAVDLQSIKDLTPDQLLRIPQYNEIWMQLQVHSHKNVVTVYQVLESSVATFLIMDYYQTDLFNSIVHLNTFNNDSNLIKKVFLQICSAVKYCHENGIYHCDIKPENVVLDSENNAYLCDFGLSTTTPHLSPNTNVGSTYYIAPEKILYFNDCTSQTAKLPTNSGDVWSLGILLINLICIRNPWLKAHQTEDKTFYHFVKEPKVLQKILPLSDDLYKLLVKVLQINPYKRISVDELMMEVRSIKSFTNDNGPLSVVSEYNENIDDTLMYYSTITAAADDNTNANYYNYLSDDGEDEEEDVDVEEAIINNDAIKQPQAHHIEDTSLLYQSSKDINSCVTLGDKTLEIEPNFKSAVSMMAYTGLSSDATICGSDTSDYPSIFHEEQKNSSSINDTEDIRLNMSST</sequence>
<dbReference type="InterPro" id="IPR011009">
    <property type="entry name" value="Kinase-like_dom_sf"/>
</dbReference>
<dbReference type="AlphaFoldDB" id="A0A8H2ZI09"/>
<evidence type="ECO:0000256" key="2">
    <source>
        <dbReference type="ARBA" id="ARBA00022679"/>
    </source>
</evidence>
<dbReference type="EMBL" id="CAEFZW010000005">
    <property type="protein sequence ID" value="CAB4255047.1"/>
    <property type="molecule type" value="Genomic_DNA"/>
</dbReference>
<evidence type="ECO:0000259" key="9">
    <source>
        <dbReference type="PROSITE" id="PS50011"/>
    </source>
</evidence>
<keyword evidence="1 7" id="KW-0723">Serine/threonine-protein kinase</keyword>
<dbReference type="InterPro" id="IPR000719">
    <property type="entry name" value="Prot_kinase_dom"/>
</dbReference>
<keyword evidence="2" id="KW-0808">Transferase</keyword>
<evidence type="ECO:0000256" key="7">
    <source>
        <dbReference type="RuleBase" id="RU000304"/>
    </source>
</evidence>
<evidence type="ECO:0000256" key="6">
    <source>
        <dbReference type="PROSITE-ProRule" id="PRU10141"/>
    </source>
</evidence>
<dbReference type="Proteomes" id="UP000644660">
    <property type="component" value="Unassembled WGS sequence"/>
</dbReference>
<gene>
    <name evidence="10" type="ORF">KABA2_05S07172</name>
</gene>
<keyword evidence="4 10" id="KW-0418">Kinase</keyword>
<dbReference type="SUPFAM" id="SSF56112">
    <property type="entry name" value="Protein kinase-like (PK-like)"/>
    <property type="match status" value="1"/>
</dbReference>
<evidence type="ECO:0000313" key="10">
    <source>
        <dbReference type="EMBL" id="CAB4255047.1"/>
    </source>
</evidence>
<dbReference type="PANTHER" id="PTHR43895">
    <property type="entry name" value="CALCIUM/CALMODULIN-DEPENDENT PROTEIN KINASE KINASE-RELATED"/>
    <property type="match status" value="1"/>
</dbReference>
<evidence type="ECO:0000256" key="1">
    <source>
        <dbReference type="ARBA" id="ARBA00022527"/>
    </source>
</evidence>
<evidence type="ECO:0000256" key="5">
    <source>
        <dbReference type="ARBA" id="ARBA00022840"/>
    </source>
</evidence>
<evidence type="ECO:0000256" key="4">
    <source>
        <dbReference type="ARBA" id="ARBA00022777"/>
    </source>
</evidence>
<dbReference type="OrthoDB" id="541276at2759"/>
<keyword evidence="11" id="KW-1185">Reference proteome</keyword>
<dbReference type="RefSeq" id="XP_041406891.1">
    <property type="nucleotide sequence ID" value="XM_041550957.1"/>
</dbReference>
<accession>A0A8H2ZI09</accession>
<dbReference type="GeneID" id="64858076"/>
<dbReference type="PROSITE" id="PS00107">
    <property type="entry name" value="PROTEIN_KINASE_ATP"/>
    <property type="match status" value="1"/>
</dbReference>
<organism evidence="10 11">
    <name type="scientific">Maudiozyma barnettii</name>
    <dbReference type="NCBI Taxonomy" id="61262"/>
    <lineage>
        <taxon>Eukaryota</taxon>
        <taxon>Fungi</taxon>
        <taxon>Dikarya</taxon>
        <taxon>Ascomycota</taxon>
        <taxon>Saccharomycotina</taxon>
        <taxon>Saccharomycetes</taxon>
        <taxon>Saccharomycetales</taxon>
        <taxon>Saccharomycetaceae</taxon>
        <taxon>Maudiozyma</taxon>
    </lineage>
</organism>
<feature type="domain" description="Protein kinase" evidence="9">
    <location>
        <begin position="11"/>
        <end position="329"/>
    </location>
</feature>
<dbReference type="Pfam" id="PF00069">
    <property type="entry name" value="Pkinase"/>
    <property type="match status" value="1"/>
</dbReference>
<keyword evidence="3 6" id="KW-0547">Nucleotide-binding</keyword>
<comment type="caution">
    <text evidence="10">The sequence shown here is derived from an EMBL/GenBank/DDBJ whole genome shotgun (WGS) entry which is preliminary data.</text>
</comment>
<dbReference type="InterPro" id="IPR017441">
    <property type="entry name" value="Protein_kinase_ATP_BS"/>
</dbReference>
<evidence type="ECO:0000256" key="8">
    <source>
        <dbReference type="SAM" id="MobiDB-lite"/>
    </source>
</evidence>
<dbReference type="PROSITE" id="PS50011">
    <property type="entry name" value="PROTEIN_KINASE_DOM"/>
    <property type="match status" value="1"/>
</dbReference>
<name>A0A8H2ZI09_9SACH</name>
<feature type="binding site" evidence="6">
    <location>
        <position position="44"/>
    </location>
    <ligand>
        <name>ATP</name>
        <dbReference type="ChEBI" id="CHEBI:30616"/>
    </ligand>
</feature>
<dbReference type="PROSITE" id="PS00108">
    <property type="entry name" value="PROTEIN_KINASE_ST"/>
    <property type="match status" value="1"/>
</dbReference>
<proteinExistence type="inferred from homology"/>
<protein>
    <submittedName>
        <fullName evidence="10">Similar to Saccharomyces cerevisiae YDR247W VHS1 Cytoplasmic serine/threonine protein kinase</fullName>
    </submittedName>
</protein>
<feature type="region of interest" description="Disordered" evidence="8">
    <location>
        <begin position="465"/>
        <end position="485"/>
    </location>
</feature>
<evidence type="ECO:0000313" key="11">
    <source>
        <dbReference type="Proteomes" id="UP000644660"/>
    </source>
</evidence>
<dbReference type="GO" id="GO:0007165">
    <property type="term" value="P:signal transduction"/>
    <property type="evidence" value="ECO:0007669"/>
    <property type="project" value="TreeGrafter"/>
</dbReference>